<feature type="domain" description="NAD-dependent epimerase/dehydratase" evidence="1">
    <location>
        <begin position="3"/>
        <end position="226"/>
    </location>
</feature>
<name>A0A1M5AMB8_VIBGA</name>
<evidence type="ECO:0000313" key="3">
    <source>
        <dbReference type="Proteomes" id="UP000184159"/>
    </source>
</evidence>
<gene>
    <name evidence="2" type="ORF">SAMN02745781_01951</name>
</gene>
<dbReference type="Gene3D" id="3.40.50.720">
    <property type="entry name" value="NAD(P)-binding Rossmann-like Domain"/>
    <property type="match status" value="1"/>
</dbReference>
<dbReference type="InterPro" id="IPR050177">
    <property type="entry name" value="Lipid_A_modif_metabolic_enz"/>
</dbReference>
<dbReference type="Proteomes" id="UP000184159">
    <property type="component" value="Unassembled WGS sequence"/>
</dbReference>
<organism evidence="2 3">
    <name type="scientific">Vibrio gazogenes DSM 21264 = NBRC 103151</name>
    <dbReference type="NCBI Taxonomy" id="1123492"/>
    <lineage>
        <taxon>Bacteria</taxon>
        <taxon>Pseudomonadati</taxon>
        <taxon>Pseudomonadota</taxon>
        <taxon>Gammaproteobacteria</taxon>
        <taxon>Vibrionales</taxon>
        <taxon>Vibrionaceae</taxon>
        <taxon>Vibrio</taxon>
    </lineage>
</organism>
<reference evidence="3" key="1">
    <citation type="submission" date="2016-11" db="EMBL/GenBank/DDBJ databases">
        <authorList>
            <person name="Varghese N."/>
            <person name="Submissions S."/>
        </authorList>
    </citation>
    <scope>NUCLEOTIDE SEQUENCE [LARGE SCALE GENOMIC DNA]</scope>
    <source>
        <strain evidence="3">DSM 21264</strain>
    </source>
</reference>
<dbReference type="AlphaFoldDB" id="A0A1M5AMB8"/>
<dbReference type="InterPro" id="IPR036291">
    <property type="entry name" value="NAD(P)-bd_dom_sf"/>
</dbReference>
<dbReference type="InterPro" id="IPR001509">
    <property type="entry name" value="Epimerase_deHydtase"/>
</dbReference>
<dbReference type="RefSeq" id="WP_072958555.1">
    <property type="nucleotide sequence ID" value="NZ_FQUH01000008.1"/>
</dbReference>
<dbReference type="Pfam" id="PF01370">
    <property type="entry name" value="Epimerase"/>
    <property type="match status" value="1"/>
</dbReference>
<sequence>MKILITGGSGMLGSALIRLFHQQHQLRFIARNTDIARQLERDYNAVAYLLDLNDRAALIEACQGVDAIIHCAALSSPWGTYEQFFQANVAATQNLVEAARIQNVSCLVHISTTSVYFDYADRWAITEKDALARQWCNDYAKTKYLAERVVENNPVKSIILRPRGIFGPNDRAIIPRVLSSVFCGQLLLPSGRNPVVDLTCVDNVAHAAMLACTQIEDLSHGEIFNISNGEPMPVEMLLQQLLTALNHPVTIRRLPYSVLRPLLTLNEWIRQRLPSHPEPRLTHYSAGLLHHHQTLDITKAREILGYQPHVTINQGIEQYVRWFATQNL</sequence>
<dbReference type="PANTHER" id="PTHR43245:SF24">
    <property type="entry name" value="DEHYDROGENASE"/>
    <property type="match status" value="1"/>
</dbReference>
<proteinExistence type="predicted"/>
<dbReference type="EMBL" id="FQUH01000008">
    <property type="protein sequence ID" value="SHF31373.1"/>
    <property type="molecule type" value="Genomic_DNA"/>
</dbReference>
<dbReference type="PANTHER" id="PTHR43245">
    <property type="entry name" value="BIFUNCTIONAL POLYMYXIN RESISTANCE PROTEIN ARNA"/>
    <property type="match status" value="1"/>
</dbReference>
<accession>A0A1M5AMB8</accession>
<evidence type="ECO:0000259" key="1">
    <source>
        <dbReference type="Pfam" id="PF01370"/>
    </source>
</evidence>
<keyword evidence="3" id="KW-1185">Reference proteome</keyword>
<dbReference type="SUPFAM" id="SSF51735">
    <property type="entry name" value="NAD(P)-binding Rossmann-fold domains"/>
    <property type="match status" value="1"/>
</dbReference>
<protein>
    <submittedName>
        <fullName evidence="2">Nucleoside-diphosphate-sugar epimerase</fullName>
    </submittedName>
</protein>
<evidence type="ECO:0000313" key="2">
    <source>
        <dbReference type="EMBL" id="SHF31373.1"/>
    </source>
</evidence>